<keyword evidence="3" id="KW-1185">Reference proteome</keyword>
<evidence type="ECO:0000313" key="2">
    <source>
        <dbReference type="EMBL" id="MDF3290830.1"/>
    </source>
</evidence>
<name>A0ABT5ZMN7_9ACTN</name>
<dbReference type="PANTHER" id="PTHR30543">
    <property type="entry name" value="CHROMATE REDUCTASE"/>
    <property type="match status" value="1"/>
</dbReference>
<feature type="domain" description="NADPH-dependent FMN reductase-like" evidence="1">
    <location>
        <begin position="1"/>
        <end position="146"/>
    </location>
</feature>
<protein>
    <submittedName>
        <fullName evidence="2">NAD(P)H-dependent oxidoreductase</fullName>
    </submittedName>
</protein>
<gene>
    <name evidence="2" type="ORF">P3G67_16620</name>
</gene>
<dbReference type="SUPFAM" id="SSF52218">
    <property type="entry name" value="Flavoproteins"/>
    <property type="match status" value="1"/>
</dbReference>
<dbReference type="InterPro" id="IPR029039">
    <property type="entry name" value="Flavoprotein-like_sf"/>
</dbReference>
<dbReference type="InterPro" id="IPR050712">
    <property type="entry name" value="NAD(P)H-dep_reductase"/>
</dbReference>
<dbReference type="EMBL" id="JARJBC010000009">
    <property type="protein sequence ID" value="MDF3290830.1"/>
    <property type="molecule type" value="Genomic_DNA"/>
</dbReference>
<dbReference type="InterPro" id="IPR005025">
    <property type="entry name" value="FMN_Rdtase-like_dom"/>
</dbReference>
<organism evidence="2 3">
    <name type="scientific">Streptomyces silvisoli</name>
    <dbReference type="NCBI Taxonomy" id="3034235"/>
    <lineage>
        <taxon>Bacteria</taxon>
        <taxon>Bacillati</taxon>
        <taxon>Actinomycetota</taxon>
        <taxon>Actinomycetes</taxon>
        <taxon>Kitasatosporales</taxon>
        <taxon>Streptomycetaceae</taxon>
        <taxon>Streptomyces</taxon>
    </lineage>
</organism>
<dbReference type="Proteomes" id="UP001216579">
    <property type="component" value="Unassembled WGS sequence"/>
</dbReference>
<sequence>MTLLAISGSLRAASSNGVLLGAVLELARAGGWDGTAVAGIGELPLFNPDLDGVDAIAPEAVDALRQAVARADAVVIVSPEYAHGVPGALKNALDWLVSSAEFVDKPVAVITASASGGAYANAQLRETLRMMTATVVEGACLTVPGAAAKIDHATGDVTDDALREELRGALGALRTAVRSASAAAD</sequence>
<dbReference type="RefSeq" id="WP_276094186.1">
    <property type="nucleotide sequence ID" value="NZ_JARJBC010000009.1"/>
</dbReference>
<dbReference type="PANTHER" id="PTHR30543:SF21">
    <property type="entry name" value="NAD(P)H-DEPENDENT FMN REDUCTASE LOT6"/>
    <property type="match status" value="1"/>
</dbReference>
<accession>A0ABT5ZMN7</accession>
<reference evidence="2 3" key="1">
    <citation type="submission" date="2023-03" db="EMBL/GenBank/DDBJ databases">
        <title>Draft genome sequence of Streptomyces sp. RB6PN23 isolated from peat swamp forest in Thailand.</title>
        <authorList>
            <person name="Klaysubun C."/>
            <person name="Duangmal K."/>
        </authorList>
    </citation>
    <scope>NUCLEOTIDE SEQUENCE [LARGE SCALE GENOMIC DNA]</scope>
    <source>
        <strain evidence="2 3">RB6PN23</strain>
    </source>
</reference>
<evidence type="ECO:0000313" key="3">
    <source>
        <dbReference type="Proteomes" id="UP001216579"/>
    </source>
</evidence>
<comment type="caution">
    <text evidence="2">The sequence shown here is derived from an EMBL/GenBank/DDBJ whole genome shotgun (WGS) entry which is preliminary data.</text>
</comment>
<proteinExistence type="predicted"/>
<dbReference type="Pfam" id="PF03358">
    <property type="entry name" value="FMN_red"/>
    <property type="match status" value="1"/>
</dbReference>
<dbReference type="Gene3D" id="3.40.50.360">
    <property type="match status" value="1"/>
</dbReference>
<evidence type="ECO:0000259" key="1">
    <source>
        <dbReference type="Pfam" id="PF03358"/>
    </source>
</evidence>